<dbReference type="Pfam" id="PF24163">
    <property type="entry name" value="HCP"/>
    <property type="match status" value="1"/>
</dbReference>
<dbReference type="InterPro" id="IPR021146">
    <property type="entry name" value="Phage_gp6-like_head-tail"/>
</dbReference>
<dbReference type="InterPro" id="IPR056472">
    <property type="entry name" value="HCP"/>
</dbReference>
<organism evidence="1">
    <name type="scientific">uncultured virus</name>
    <dbReference type="NCBI Taxonomy" id="340016"/>
    <lineage>
        <taxon>Viruses</taxon>
        <taxon>environmental samples</taxon>
    </lineage>
</organism>
<evidence type="ECO:0008006" key="2">
    <source>
        <dbReference type="Google" id="ProtNLM"/>
    </source>
</evidence>
<evidence type="ECO:0000313" key="1">
    <source>
        <dbReference type="EMBL" id="ASF00129.1"/>
    </source>
</evidence>
<dbReference type="EMBL" id="KY052815">
    <property type="protein sequence ID" value="ASF00129.1"/>
    <property type="molecule type" value="Genomic_DNA"/>
</dbReference>
<reference evidence="1" key="1">
    <citation type="submission" date="2016-10" db="EMBL/GenBank/DDBJ databases">
        <authorList>
            <person name="Varghese N."/>
        </authorList>
    </citation>
    <scope>NUCLEOTIDE SEQUENCE</scope>
</reference>
<sequence>MANLVTLQQYKDFAGITGESENAKINVIVPAISQAVKTYCGTSFVDYYSTDKTEYFDIRDDYTNAILVDESPLVSVSLVAERTGQDDSYTTLITGNSDSSGKYEYVVDTELDTIYRTTATADKAFPKGRAAVKVTYRSGYASTPEDLKLACFDLVKYYLKDERKDRLAIAGASIQNSVSTSLRENIGFPDHIKRILDFYKVHK</sequence>
<dbReference type="Pfam" id="PF05135">
    <property type="entry name" value="Phage_connect_1"/>
    <property type="match status" value="1"/>
</dbReference>
<protein>
    <recommendedName>
        <fullName evidence="2">Head completion protein</fullName>
    </recommendedName>
</protein>
<name>A0A218MLH6_9VIRU</name>
<accession>A0A218MLH6</accession>
<reference evidence="1" key="2">
    <citation type="journal article" date="2017" name="Nat. Commun.">
        <title>Single-virus genomics reveals hidden cosmopolitan and abundant viruses.</title>
        <authorList>
            <person name="Martinez-Hernandez F."/>
            <person name="Fornas O."/>
            <person name="Lluesma Gomez M."/>
            <person name="Bolduc B."/>
            <person name="de la Cruz Pena M.J."/>
            <person name="Martinez J.M."/>
            <person name="Anton J."/>
            <person name="Gasol J.M."/>
            <person name="Rosselli R."/>
            <person name="Rodriguez-Valera F."/>
            <person name="Sullivan M.B."/>
            <person name="Acinas S.G."/>
            <person name="Martinez-Garcia M."/>
        </authorList>
    </citation>
    <scope>NUCLEOTIDE SEQUENCE</scope>
</reference>
<proteinExistence type="predicted"/>